<accession>A0A1Y0ETE3</accession>
<evidence type="ECO:0000259" key="3">
    <source>
        <dbReference type="Pfam" id="PF08212"/>
    </source>
</evidence>
<dbReference type="PROSITE" id="PS00213">
    <property type="entry name" value="LIPOCALIN"/>
    <property type="match status" value="1"/>
</dbReference>
<comment type="subcellular location">
    <subcellularLocation>
        <location evidence="2">Cell outer membrane</location>
    </subcellularLocation>
</comment>
<gene>
    <name evidence="4" type="ORF">CCO03_16480</name>
</gene>
<dbReference type="PIRSF" id="PIRSF036893">
    <property type="entry name" value="Lipocalin_ApoD"/>
    <property type="match status" value="1"/>
</dbReference>
<dbReference type="InterPro" id="IPR002446">
    <property type="entry name" value="Lipocalin_bac"/>
</dbReference>
<sequence length="175" mass="19415">MNPRLLYALGIAAGAAWLQTRVTVPRGIAPIQHFNLDRYLGRWYEIARIDHAFEAGLIQTEANYARMPGGVRVVNRGYDPVRGRWKQSVGKAKFLGPSDVAALKVSFFGPFYGGYNVVHLSDDGMQSLVIGHSRRYFWLLSRTPTLPDDTVEALLAQARALGVDTDAVIRVEQTA</sequence>
<protein>
    <recommendedName>
        <fullName evidence="2">Outer membrane lipoprotein Blc</fullName>
    </recommendedName>
</protein>
<dbReference type="PANTHER" id="PTHR10612:SF34">
    <property type="entry name" value="APOLIPOPROTEIN D"/>
    <property type="match status" value="1"/>
</dbReference>
<keyword evidence="2" id="KW-0446">Lipid-binding</keyword>
<evidence type="ECO:0000256" key="2">
    <source>
        <dbReference type="PIRNR" id="PIRNR036893"/>
    </source>
</evidence>
<dbReference type="InterPro" id="IPR000566">
    <property type="entry name" value="Lipocln_cytosolic_FA-bd_dom"/>
</dbReference>
<name>A0A1Y0ETE3_9BURK</name>
<dbReference type="SUPFAM" id="SSF50814">
    <property type="entry name" value="Lipocalins"/>
    <property type="match status" value="1"/>
</dbReference>
<dbReference type="GO" id="GO:0009279">
    <property type="term" value="C:cell outer membrane"/>
    <property type="evidence" value="ECO:0007669"/>
    <property type="project" value="UniProtKB-SubCell"/>
</dbReference>
<dbReference type="PRINTS" id="PR01171">
    <property type="entry name" value="BCTLIPOCALIN"/>
</dbReference>
<dbReference type="CDD" id="cd19438">
    <property type="entry name" value="lipocalin_Blc-like"/>
    <property type="match status" value="1"/>
</dbReference>
<dbReference type="GO" id="GO:0008289">
    <property type="term" value="F:lipid binding"/>
    <property type="evidence" value="ECO:0007669"/>
    <property type="project" value="UniProtKB-UniRule"/>
</dbReference>
<keyword evidence="2" id="KW-0472">Membrane</keyword>
<dbReference type="AlphaFoldDB" id="A0A1Y0ETE3"/>
<keyword evidence="2" id="KW-0998">Cell outer membrane</keyword>
<dbReference type="InterPro" id="IPR047202">
    <property type="entry name" value="Lipocalin_Blc-like_dom"/>
</dbReference>
<comment type="subunit">
    <text evidence="2">Homodimer.</text>
</comment>
<dbReference type="RefSeq" id="WP_087284850.1">
    <property type="nucleotide sequence ID" value="NZ_CP021455.1"/>
</dbReference>
<reference evidence="4 5" key="1">
    <citation type="submission" date="2017-05" db="EMBL/GenBank/DDBJ databases">
        <authorList>
            <person name="Song R."/>
            <person name="Chenine A.L."/>
            <person name="Ruprecht R.M."/>
        </authorList>
    </citation>
    <scope>NUCLEOTIDE SEQUENCE [LARGE SCALE GENOMIC DNA]</scope>
    <source>
        <strain evidence="4 5">DSM 26136</strain>
    </source>
</reference>
<dbReference type="Proteomes" id="UP000196138">
    <property type="component" value="Chromosome"/>
</dbReference>
<dbReference type="GO" id="GO:0006950">
    <property type="term" value="P:response to stress"/>
    <property type="evidence" value="ECO:0007669"/>
    <property type="project" value="UniProtKB-ARBA"/>
</dbReference>
<dbReference type="Pfam" id="PF08212">
    <property type="entry name" value="Lipocalin_2"/>
    <property type="match status" value="1"/>
</dbReference>
<feature type="domain" description="Lipocalin/cytosolic fatty-acid binding" evidence="3">
    <location>
        <begin position="35"/>
        <end position="173"/>
    </location>
</feature>
<dbReference type="InterPro" id="IPR012674">
    <property type="entry name" value="Calycin"/>
</dbReference>
<comment type="function">
    <text evidence="2">Involved in the storage or transport of lipids necessary for membrane maintenance under stressful conditions. Displays a binding preference for lysophospholipids.</text>
</comment>
<evidence type="ECO:0000313" key="5">
    <source>
        <dbReference type="Proteomes" id="UP000196138"/>
    </source>
</evidence>
<keyword evidence="2" id="KW-0449">Lipoprotein</keyword>
<proteinExistence type="inferred from homology"/>
<dbReference type="InterPro" id="IPR022271">
    <property type="entry name" value="Lipocalin_ApoD"/>
</dbReference>
<dbReference type="KEGG" id="cser:CCO03_16480"/>
<dbReference type="PANTHER" id="PTHR10612">
    <property type="entry name" value="APOLIPOPROTEIN D"/>
    <property type="match status" value="1"/>
</dbReference>
<evidence type="ECO:0000256" key="1">
    <source>
        <dbReference type="ARBA" id="ARBA00006889"/>
    </source>
</evidence>
<dbReference type="InterPro" id="IPR022272">
    <property type="entry name" value="Lipocalin_CS"/>
</dbReference>
<dbReference type="EMBL" id="CP021455">
    <property type="protein sequence ID" value="ARU06937.1"/>
    <property type="molecule type" value="Genomic_DNA"/>
</dbReference>
<dbReference type="Gene3D" id="2.40.128.20">
    <property type="match status" value="1"/>
</dbReference>
<evidence type="ECO:0000313" key="4">
    <source>
        <dbReference type="EMBL" id="ARU06937.1"/>
    </source>
</evidence>
<comment type="similarity">
    <text evidence="1 2">Belongs to the calycin superfamily. Lipocalin family.</text>
</comment>
<organism evidence="4 5">
    <name type="scientific">Comamonas serinivorans</name>
    <dbReference type="NCBI Taxonomy" id="1082851"/>
    <lineage>
        <taxon>Bacteria</taxon>
        <taxon>Pseudomonadati</taxon>
        <taxon>Pseudomonadota</taxon>
        <taxon>Betaproteobacteria</taxon>
        <taxon>Burkholderiales</taxon>
        <taxon>Comamonadaceae</taxon>
        <taxon>Comamonas</taxon>
    </lineage>
</organism>
<keyword evidence="5" id="KW-1185">Reference proteome</keyword>